<dbReference type="GO" id="GO:0006351">
    <property type="term" value="P:DNA-templated transcription"/>
    <property type="evidence" value="ECO:0007669"/>
    <property type="project" value="TreeGrafter"/>
</dbReference>
<accession>A0A0H3FHJ5</accession>
<keyword evidence="6" id="KW-0175">Coiled coil</keyword>
<dbReference type="EMBL" id="CP002506">
    <property type="protein sequence ID" value="ADW76240.1"/>
    <property type="molecule type" value="Genomic_DNA"/>
</dbReference>
<dbReference type="CDD" id="cd08422">
    <property type="entry name" value="PBP2_CrgA_like"/>
    <property type="match status" value="1"/>
</dbReference>
<feature type="coiled-coil region" evidence="6">
    <location>
        <begin position="66"/>
        <end position="93"/>
    </location>
</feature>
<proteinExistence type="inferred from homology"/>
<gene>
    <name evidence="8" type="ordered locus">Rahaq_4660</name>
</gene>
<comment type="similarity">
    <text evidence="1">Belongs to the LysR transcriptional regulatory family.</text>
</comment>
<organism evidence="8 9">
    <name type="scientific">Rahnella sp. (strain Y9602)</name>
    <dbReference type="NCBI Taxonomy" id="2703885"/>
    <lineage>
        <taxon>Bacteria</taxon>
        <taxon>Pseudomonadati</taxon>
        <taxon>Pseudomonadota</taxon>
        <taxon>Gammaproteobacteria</taxon>
        <taxon>Enterobacterales</taxon>
        <taxon>Yersiniaceae</taxon>
        <taxon>Rahnella</taxon>
    </lineage>
</organism>
<dbReference type="SUPFAM" id="SSF46785">
    <property type="entry name" value="Winged helix' DNA-binding domain"/>
    <property type="match status" value="1"/>
</dbReference>
<dbReference type="Pfam" id="PF03466">
    <property type="entry name" value="LysR_substrate"/>
    <property type="match status" value="1"/>
</dbReference>
<dbReference type="Gene3D" id="3.40.190.290">
    <property type="match status" value="1"/>
</dbReference>
<evidence type="ECO:0000313" key="9">
    <source>
        <dbReference type="Proteomes" id="UP000007257"/>
    </source>
</evidence>
<dbReference type="InterPro" id="IPR005119">
    <property type="entry name" value="LysR_subst-bd"/>
</dbReference>
<dbReference type="eggNOG" id="COG0583">
    <property type="taxonomic scope" value="Bacteria"/>
</dbReference>
<reference evidence="9" key="1">
    <citation type="submission" date="2011-01" db="EMBL/GenBank/DDBJ databases">
        <title>Complete sequence of plasmid1 of Rahnella sp. Y9602.</title>
        <authorList>
            <consortium name="US DOE Joint Genome Institute"/>
            <person name="Lucas S."/>
            <person name="Copeland A."/>
            <person name="Lapidus A."/>
            <person name="Cheng J.-F."/>
            <person name="Goodwin L."/>
            <person name="Pitluck S."/>
            <person name="Lu M."/>
            <person name="Detter J.C."/>
            <person name="Han C."/>
            <person name="Tapia R."/>
            <person name="Land M."/>
            <person name="Hauser L."/>
            <person name="Kyrpides N."/>
            <person name="Ivanova N."/>
            <person name="Ovchinnikova G."/>
            <person name="Pagani I."/>
            <person name="Sobecky P.A."/>
            <person name="Martinez R.J."/>
            <person name="Woyke T."/>
        </authorList>
    </citation>
    <scope>NUCLEOTIDE SEQUENCE [LARGE SCALE GENOMIC DNA]</scope>
    <source>
        <strain evidence="9">Y9602</strain>
        <plasmid evidence="9">pRAHAQ01</plasmid>
    </source>
</reference>
<dbReference type="InterPro" id="IPR058163">
    <property type="entry name" value="LysR-type_TF_proteobact-type"/>
</dbReference>
<dbReference type="KEGG" id="rah:Rahaq_4660"/>
<name>A0A0H3FHJ5_RAHSY</name>
<protein>
    <submittedName>
        <fullName evidence="8">Transcriptional regulator, LysR family</fullName>
    </submittedName>
</protein>
<geneLocation type="plasmid" evidence="8 9">
    <name>pRAHAQ01</name>
</geneLocation>
<dbReference type="Gene3D" id="1.10.10.10">
    <property type="entry name" value="Winged helix-like DNA-binding domain superfamily/Winged helix DNA-binding domain"/>
    <property type="match status" value="1"/>
</dbReference>
<dbReference type="GO" id="GO:0003700">
    <property type="term" value="F:DNA-binding transcription factor activity"/>
    <property type="evidence" value="ECO:0007669"/>
    <property type="project" value="InterPro"/>
</dbReference>
<keyword evidence="5" id="KW-0804">Transcription</keyword>
<dbReference type="PANTHER" id="PTHR30537">
    <property type="entry name" value="HTH-TYPE TRANSCRIPTIONAL REGULATOR"/>
    <property type="match status" value="1"/>
</dbReference>
<dbReference type="PANTHER" id="PTHR30537:SF66">
    <property type="entry name" value="IRON-REGULATED VIRULENCE REGULATORY PROTEIN IRGB"/>
    <property type="match status" value="1"/>
</dbReference>
<dbReference type="RefSeq" id="WP_013577921.1">
    <property type="nucleotide sequence ID" value="NC_015062.1"/>
</dbReference>
<dbReference type="Pfam" id="PF00126">
    <property type="entry name" value="HTH_1"/>
    <property type="match status" value="1"/>
</dbReference>
<dbReference type="InterPro" id="IPR036388">
    <property type="entry name" value="WH-like_DNA-bd_sf"/>
</dbReference>
<evidence type="ECO:0000256" key="5">
    <source>
        <dbReference type="ARBA" id="ARBA00023163"/>
    </source>
</evidence>
<evidence type="ECO:0000259" key="7">
    <source>
        <dbReference type="PROSITE" id="PS50931"/>
    </source>
</evidence>
<dbReference type="OrthoDB" id="9786526at2"/>
<dbReference type="InterPro" id="IPR000847">
    <property type="entry name" value="LysR_HTH_N"/>
</dbReference>
<evidence type="ECO:0000256" key="6">
    <source>
        <dbReference type="SAM" id="Coils"/>
    </source>
</evidence>
<dbReference type="FunFam" id="1.10.10.10:FF:000001">
    <property type="entry name" value="LysR family transcriptional regulator"/>
    <property type="match status" value="1"/>
</dbReference>
<dbReference type="HOGENOM" id="CLU_039613_16_2_6"/>
<dbReference type="PROSITE" id="PS50931">
    <property type="entry name" value="HTH_LYSR"/>
    <property type="match status" value="1"/>
</dbReference>
<sequence>MLNLQRLEIFVAVVNAGSFTGGAVSLGLTKAVVSFNVKQLESETGVALLTRSTRRLALTESGERFYQRCQDLLQEAEAVLDDVRRDHAGLSGQLRITSTPEYGARVVVPALAAFSALHPQLRIQHVASSHHDDLIAGRFDLAIRLGQLTDSSHHAAALGRFGILPVASPAFLREHGNITTPDQLAASRWIAHSRLPLPMSWPVTDAQGKQNPFRVTTPPAIVADSASALLAFALAGAGVVLLPDWLVQPEIDAQRLCHVLPGHRFPPQGIFALYPNTRHVPEKVRSFIDFLQSRLAEFPAQAKI</sequence>
<evidence type="ECO:0000256" key="1">
    <source>
        <dbReference type="ARBA" id="ARBA00009437"/>
    </source>
</evidence>
<keyword evidence="2" id="KW-0678">Repressor</keyword>
<dbReference type="GO" id="GO:0043565">
    <property type="term" value="F:sequence-specific DNA binding"/>
    <property type="evidence" value="ECO:0007669"/>
    <property type="project" value="TreeGrafter"/>
</dbReference>
<evidence type="ECO:0000313" key="8">
    <source>
        <dbReference type="EMBL" id="ADW76240.1"/>
    </source>
</evidence>
<dbReference type="Proteomes" id="UP000007257">
    <property type="component" value="Plasmid pRAHAQ01"/>
</dbReference>
<keyword evidence="4" id="KW-0238">DNA-binding</keyword>
<evidence type="ECO:0000256" key="2">
    <source>
        <dbReference type="ARBA" id="ARBA00022491"/>
    </source>
</evidence>
<dbReference type="AlphaFoldDB" id="A0A0H3FHJ5"/>
<dbReference type="SUPFAM" id="SSF53850">
    <property type="entry name" value="Periplasmic binding protein-like II"/>
    <property type="match status" value="1"/>
</dbReference>
<keyword evidence="3" id="KW-0805">Transcription regulation</keyword>
<keyword evidence="8" id="KW-0614">Plasmid</keyword>
<feature type="domain" description="HTH lysR-type" evidence="7">
    <location>
        <begin position="2"/>
        <end position="59"/>
    </location>
</feature>
<evidence type="ECO:0000256" key="3">
    <source>
        <dbReference type="ARBA" id="ARBA00023015"/>
    </source>
</evidence>
<dbReference type="InterPro" id="IPR036390">
    <property type="entry name" value="WH_DNA-bd_sf"/>
</dbReference>
<evidence type="ECO:0000256" key="4">
    <source>
        <dbReference type="ARBA" id="ARBA00023125"/>
    </source>
</evidence>
<reference evidence="8 9" key="2">
    <citation type="journal article" date="2012" name="J. Bacteriol.">
        <title>Complete Genome Sequence of Rahnella sp. Strain Y9602, a Gammaproteobacterium Isolate from Metal- and Radionuclide-Contaminated Soil.</title>
        <authorList>
            <person name="Martinez R.J."/>
            <person name="Bruce D."/>
            <person name="Detter C."/>
            <person name="Goodwin L.A."/>
            <person name="Han J."/>
            <person name="Han C.S."/>
            <person name="Held B."/>
            <person name="Land M.L."/>
            <person name="Mikhailova N."/>
            <person name="Nolan M."/>
            <person name="Pennacchio L."/>
            <person name="Pitluck S."/>
            <person name="Tapia R."/>
            <person name="Woyke T."/>
            <person name="Sobecky P.A."/>
        </authorList>
    </citation>
    <scope>NUCLEOTIDE SEQUENCE [LARGE SCALE GENOMIC DNA]</scope>
    <source>
        <strain evidence="8 9">Y9602</strain>
        <plasmid evidence="8 9">pRAHAQ01</plasmid>
    </source>
</reference>